<keyword evidence="2" id="KW-1185">Reference proteome</keyword>
<proteinExistence type="predicted"/>
<dbReference type="EMBL" id="CM034412">
    <property type="protein sequence ID" value="KAJ0170924.1"/>
    <property type="molecule type" value="Genomic_DNA"/>
</dbReference>
<gene>
    <name evidence="1" type="ORF">K1T71_013696</name>
</gene>
<dbReference type="Proteomes" id="UP000824533">
    <property type="component" value="Linkage Group LG26"/>
</dbReference>
<accession>A0ACC1CH75</accession>
<evidence type="ECO:0000313" key="2">
    <source>
        <dbReference type="Proteomes" id="UP000824533"/>
    </source>
</evidence>
<reference evidence="1 2" key="1">
    <citation type="journal article" date="2021" name="Front. Genet.">
        <title>Chromosome-Level Genome Assembly Reveals Significant Gene Expansion in the Toll and IMD Signaling Pathways of Dendrolimus kikuchii.</title>
        <authorList>
            <person name="Zhou J."/>
            <person name="Wu P."/>
            <person name="Xiong Z."/>
            <person name="Liu N."/>
            <person name="Zhao N."/>
            <person name="Ji M."/>
            <person name="Qiu Y."/>
            <person name="Yang B."/>
        </authorList>
    </citation>
    <scope>NUCLEOTIDE SEQUENCE [LARGE SCALE GENOMIC DNA]</scope>
    <source>
        <strain evidence="1">Ann1</strain>
    </source>
</reference>
<comment type="caution">
    <text evidence="1">The sequence shown here is derived from an EMBL/GenBank/DDBJ whole genome shotgun (WGS) entry which is preliminary data.</text>
</comment>
<name>A0ACC1CH75_9NEOP</name>
<organism evidence="1 2">
    <name type="scientific">Dendrolimus kikuchii</name>
    <dbReference type="NCBI Taxonomy" id="765133"/>
    <lineage>
        <taxon>Eukaryota</taxon>
        <taxon>Metazoa</taxon>
        <taxon>Ecdysozoa</taxon>
        <taxon>Arthropoda</taxon>
        <taxon>Hexapoda</taxon>
        <taxon>Insecta</taxon>
        <taxon>Pterygota</taxon>
        <taxon>Neoptera</taxon>
        <taxon>Endopterygota</taxon>
        <taxon>Lepidoptera</taxon>
        <taxon>Glossata</taxon>
        <taxon>Ditrysia</taxon>
        <taxon>Bombycoidea</taxon>
        <taxon>Lasiocampidae</taxon>
        <taxon>Dendrolimus</taxon>
    </lineage>
</organism>
<protein>
    <submittedName>
        <fullName evidence="1">Uncharacterized protein</fullName>
    </submittedName>
</protein>
<evidence type="ECO:0000313" key="1">
    <source>
        <dbReference type="EMBL" id="KAJ0170924.1"/>
    </source>
</evidence>
<sequence length="342" mass="39828">MDLTLDFIRKVVFSLTNQFLFTFLIFERKSRVNLGMINLIDKFEHLTSHATESEIKAIIPAEDIEKLYNDMAECLDDIIELLRETKNIYKFIKDKGINRVIETNLQIKNTKLRIRFIVILKILFTKAPTSTKANIPHNIVDDLLDMFERDDNLAIKAHVLDVLNIWLPETPKIQARVMEIKGLEPFYDQVAKLDTNVIKTLLGLFNKILNEHLRERNTKIQSSKADLDKLRLYQKIGLIERMSTPTVCNGLLNIFEIMWNVSTDDNKAIFNVFELIKNVKPFCISIFRGKAKAKELFNKLSEYVNDQDNLHLLEKYLNLTDVNLVVSGYLREIRSGTMKDEF</sequence>